<organism evidence="2 3">
    <name type="scientific">Brassica cretica</name>
    <name type="common">Mustard</name>
    <dbReference type="NCBI Taxonomy" id="69181"/>
    <lineage>
        <taxon>Eukaryota</taxon>
        <taxon>Viridiplantae</taxon>
        <taxon>Streptophyta</taxon>
        <taxon>Embryophyta</taxon>
        <taxon>Tracheophyta</taxon>
        <taxon>Spermatophyta</taxon>
        <taxon>Magnoliopsida</taxon>
        <taxon>eudicotyledons</taxon>
        <taxon>Gunneridae</taxon>
        <taxon>Pentapetalae</taxon>
        <taxon>rosids</taxon>
        <taxon>malvids</taxon>
        <taxon>Brassicales</taxon>
        <taxon>Brassicaceae</taxon>
        <taxon>Brassiceae</taxon>
        <taxon>Brassica</taxon>
    </lineage>
</organism>
<evidence type="ECO:0000256" key="1">
    <source>
        <dbReference type="SAM" id="MobiDB-lite"/>
    </source>
</evidence>
<comment type="caution">
    <text evidence="2">The sequence shown here is derived from an EMBL/GenBank/DDBJ whole genome shotgun (WGS) entry which is preliminary data.</text>
</comment>
<evidence type="ECO:0000313" key="2">
    <source>
        <dbReference type="EMBL" id="KAF3574997.1"/>
    </source>
</evidence>
<proteinExistence type="predicted"/>
<dbReference type="Proteomes" id="UP000712600">
    <property type="component" value="Unassembled WGS sequence"/>
</dbReference>
<dbReference type="AlphaFoldDB" id="A0A8S9RSP0"/>
<sequence>MDPKAWTHIRVGDRMGSSPPPGVEPVSMTIGLQGPSPSGLPHPVYRFNIC</sequence>
<accession>A0A8S9RSP0</accession>
<reference evidence="2" key="1">
    <citation type="submission" date="2019-12" db="EMBL/GenBank/DDBJ databases">
        <title>Genome sequencing and annotation of Brassica cretica.</title>
        <authorList>
            <person name="Studholme D.J."/>
            <person name="Sarris P."/>
        </authorList>
    </citation>
    <scope>NUCLEOTIDE SEQUENCE</scope>
    <source>
        <strain evidence="2">PFS-109/04</strain>
        <tissue evidence="2">Leaf</tissue>
    </source>
</reference>
<gene>
    <name evidence="2" type="ORF">F2Q69_00060813</name>
</gene>
<evidence type="ECO:0000313" key="3">
    <source>
        <dbReference type="Proteomes" id="UP000712600"/>
    </source>
</evidence>
<feature type="region of interest" description="Disordered" evidence="1">
    <location>
        <begin position="1"/>
        <end position="25"/>
    </location>
</feature>
<protein>
    <submittedName>
        <fullName evidence="2">Uncharacterized protein</fullName>
    </submittedName>
</protein>
<name>A0A8S9RSP0_BRACR</name>
<feature type="compositionally biased region" description="Basic and acidic residues" evidence="1">
    <location>
        <begin position="1"/>
        <end position="13"/>
    </location>
</feature>
<dbReference type="EMBL" id="QGKX02000095">
    <property type="protein sequence ID" value="KAF3574997.1"/>
    <property type="molecule type" value="Genomic_DNA"/>
</dbReference>